<keyword evidence="3" id="KW-0444">Lipid biosynthesis</keyword>
<keyword evidence="6 14" id="KW-1133">Transmembrane helix</keyword>
<dbReference type="PANTHER" id="PTHR14269">
    <property type="entry name" value="CDP-DIACYLGLYCEROL--GLYCEROL-3-PHOSPHATE 3-PHOSPHATIDYLTRANSFERASE-RELATED"/>
    <property type="match status" value="1"/>
</dbReference>
<keyword evidence="8 14" id="KW-0472">Membrane</keyword>
<evidence type="ECO:0000256" key="14">
    <source>
        <dbReference type="SAM" id="Phobius"/>
    </source>
</evidence>
<evidence type="ECO:0000256" key="1">
    <source>
        <dbReference type="ARBA" id="ARBA00004141"/>
    </source>
</evidence>
<feature type="region of interest" description="Disordered" evidence="13">
    <location>
        <begin position="1"/>
        <end position="23"/>
    </location>
</feature>
<dbReference type="InterPro" id="IPR043130">
    <property type="entry name" value="CDP-OH_PTrfase_TM_dom"/>
</dbReference>
<evidence type="ECO:0000256" key="2">
    <source>
        <dbReference type="ARBA" id="ARBA00010441"/>
    </source>
</evidence>
<evidence type="ECO:0000256" key="6">
    <source>
        <dbReference type="ARBA" id="ARBA00022989"/>
    </source>
</evidence>
<gene>
    <name evidence="15" type="primary">pgsA</name>
    <name evidence="15" type="ORF">LZ495_37100</name>
</gene>
<dbReference type="RefSeq" id="WP_235057578.1">
    <property type="nucleotide sequence ID" value="NZ_JAKFHA010000039.1"/>
</dbReference>
<protein>
    <recommendedName>
        <fullName evidence="11">CDP-diacylglycerol--glycerol-3-phosphate 3-phosphatidyltransferase</fullName>
        <ecNumber evidence="11">2.7.8.5</ecNumber>
    </recommendedName>
</protein>
<evidence type="ECO:0000256" key="3">
    <source>
        <dbReference type="ARBA" id="ARBA00022516"/>
    </source>
</evidence>
<evidence type="ECO:0000256" key="8">
    <source>
        <dbReference type="ARBA" id="ARBA00023136"/>
    </source>
</evidence>
<dbReference type="InterPro" id="IPR050324">
    <property type="entry name" value="CDP-alcohol_PTase-I"/>
</dbReference>
<evidence type="ECO:0000256" key="12">
    <source>
        <dbReference type="RuleBase" id="RU003750"/>
    </source>
</evidence>
<dbReference type="GO" id="GO:0016020">
    <property type="term" value="C:membrane"/>
    <property type="evidence" value="ECO:0007669"/>
    <property type="project" value="UniProtKB-SubCell"/>
</dbReference>
<dbReference type="PROSITE" id="PS00379">
    <property type="entry name" value="CDP_ALCOHOL_P_TRANSF"/>
    <property type="match status" value="1"/>
</dbReference>
<dbReference type="Gene3D" id="1.20.120.1760">
    <property type="match status" value="1"/>
</dbReference>
<feature type="transmembrane region" description="Helical" evidence="14">
    <location>
        <begin position="175"/>
        <end position="195"/>
    </location>
</feature>
<dbReference type="EMBL" id="JAKFHA010000039">
    <property type="protein sequence ID" value="MCF2532803.1"/>
    <property type="molecule type" value="Genomic_DNA"/>
</dbReference>
<sequence>MTEDPTPPARPRPSEAARAAAAQRAEAVRAAAAQRAEAVRAAAAQRAEAVRVASAHPVEAVRTAAANHPPKPDRLGDPTTSVSVWNAANGLTMMRIALVPLFVYLLLQDGGHDPVWRAYAWAAFAVASISDRFDGMLARRHGLVTDFGKLVDPIADKALMGAALIGLSALGDLPWWVTGVVLFREIGITVMRFWVIKRGVIPASRGGKLKTMLQGTAIGMYVLVMTGPLATFRAWMMALAVIATVVTGIDYVVKALRGGTPAAAAAEGESDGGIAAVPADMGRTE</sequence>
<keyword evidence="16" id="KW-1185">Reference proteome</keyword>
<evidence type="ECO:0000256" key="5">
    <source>
        <dbReference type="ARBA" id="ARBA00022692"/>
    </source>
</evidence>
<evidence type="ECO:0000256" key="9">
    <source>
        <dbReference type="ARBA" id="ARBA00023209"/>
    </source>
</evidence>
<dbReference type="InterPro" id="IPR048254">
    <property type="entry name" value="CDP_ALCOHOL_P_TRANSF_CS"/>
</dbReference>
<keyword evidence="9" id="KW-0594">Phospholipid biosynthesis</keyword>
<evidence type="ECO:0000256" key="4">
    <source>
        <dbReference type="ARBA" id="ARBA00022679"/>
    </source>
</evidence>
<organism evidence="15 16">
    <name type="scientific">Yinghuangia soli</name>
    <dbReference type="NCBI Taxonomy" id="2908204"/>
    <lineage>
        <taxon>Bacteria</taxon>
        <taxon>Bacillati</taxon>
        <taxon>Actinomycetota</taxon>
        <taxon>Actinomycetes</taxon>
        <taxon>Kitasatosporales</taxon>
        <taxon>Streptomycetaceae</taxon>
        <taxon>Yinghuangia</taxon>
    </lineage>
</organism>
<name>A0AA41Q747_9ACTN</name>
<evidence type="ECO:0000256" key="10">
    <source>
        <dbReference type="ARBA" id="ARBA00023264"/>
    </source>
</evidence>
<feature type="compositionally biased region" description="Low complexity" evidence="13">
    <location>
        <begin position="14"/>
        <end position="23"/>
    </location>
</feature>
<dbReference type="GO" id="GO:0046474">
    <property type="term" value="P:glycerophospholipid biosynthetic process"/>
    <property type="evidence" value="ECO:0007669"/>
    <property type="project" value="TreeGrafter"/>
</dbReference>
<keyword evidence="7" id="KW-0443">Lipid metabolism</keyword>
<comment type="similarity">
    <text evidence="2 12">Belongs to the CDP-alcohol phosphatidyltransferase class-I family.</text>
</comment>
<dbReference type="InterPro" id="IPR004570">
    <property type="entry name" value="Phosphatidylglycerol_P_synth"/>
</dbReference>
<comment type="caution">
    <text evidence="15">The sequence shown here is derived from an EMBL/GenBank/DDBJ whole genome shotgun (WGS) entry which is preliminary data.</text>
</comment>
<comment type="subcellular location">
    <subcellularLocation>
        <location evidence="1">Membrane</location>
        <topology evidence="1">Multi-pass membrane protein</topology>
    </subcellularLocation>
</comment>
<dbReference type="Pfam" id="PF01066">
    <property type="entry name" value="CDP-OH_P_transf"/>
    <property type="match status" value="1"/>
</dbReference>
<dbReference type="Proteomes" id="UP001165378">
    <property type="component" value="Unassembled WGS sequence"/>
</dbReference>
<dbReference type="InterPro" id="IPR000462">
    <property type="entry name" value="CDP-OH_P_trans"/>
</dbReference>
<dbReference type="AlphaFoldDB" id="A0AA41Q747"/>
<dbReference type="NCBIfam" id="TIGR00560">
    <property type="entry name" value="pgsA"/>
    <property type="match status" value="1"/>
</dbReference>
<evidence type="ECO:0000256" key="7">
    <source>
        <dbReference type="ARBA" id="ARBA00023098"/>
    </source>
</evidence>
<evidence type="ECO:0000313" key="15">
    <source>
        <dbReference type="EMBL" id="MCF2532803.1"/>
    </source>
</evidence>
<feature type="compositionally biased region" description="Pro residues" evidence="13">
    <location>
        <begin position="1"/>
        <end position="11"/>
    </location>
</feature>
<proteinExistence type="inferred from homology"/>
<dbReference type="GO" id="GO:0008444">
    <property type="term" value="F:CDP-diacylglycerol-glycerol-3-phosphate 3-phosphatidyltransferase activity"/>
    <property type="evidence" value="ECO:0007669"/>
    <property type="project" value="UniProtKB-UniRule"/>
</dbReference>
<keyword evidence="10" id="KW-1208">Phospholipid metabolism</keyword>
<reference evidence="15" key="1">
    <citation type="submission" date="2022-01" db="EMBL/GenBank/DDBJ databases">
        <title>Genome-Based Taxonomic Classification of the Phylum Actinobacteria.</title>
        <authorList>
            <person name="Gao Y."/>
        </authorList>
    </citation>
    <scope>NUCLEOTIDE SEQUENCE</scope>
    <source>
        <strain evidence="15">KLBMP 8922</strain>
    </source>
</reference>
<keyword evidence="4 12" id="KW-0808">Transferase</keyword>
<dbReference type="EC" id="2.7.8.5" evidence="11"/>
<evidence type="ECO:0000256" key="11">
    <source>
        <dbReference type="NCBIfam" id="TIGR00560"/>
    </source>
</evidence>
<accession>A0AA41Q747</accession>
<evidence type="ECO:0000256" key="13">
    <source>
        <dbReference type="SAM" id="MobiDB-lite"/>
    </source>
</evidence>
<dbReference type="PANTHER" id="PTHR14269:SF52">
    <property type="entry name" value="PHOSPHATIDYLGLYCEROPHOSPHATE SYNTHASE-RELATED"/>
    <property type="match status" value="1"/>
</dbReference>
<evidence type="ECO:0000313" key="16">
    <source>
        <dbReference type="Proteomes" id="UP001165378"/>
    </source>
</evidence>
<keyword evidence="5 14" id="KW-0812">Transmembrane</keyword>